<name>A0A426YF48_ENSVE</name>
<comment type="caution">
    <text evidence="1">The sequence shown here is derived from an EMBL/GenBank/DDBJ whole genome shotgun (WGS) entry which is preliminary data.</text>
</comment>
<dbReference type="AlphaFoldDB" id="A0A426YF48"/>
<accession>A0A426YF48</accession>
<evidence type="ECO:0000313" key="2">
    <source>
        <dbReference type="Proteomes" id="UP000287651"/>
    </source>
</evidence>
<reference evidence="1 2" key="1">
    <citation type="journal article" date="2014" name="Agronomy (Basel)">
        <title>A Draft Genome Sequence for Ensete ventricosum, the Drought-Tolerant Tree Against Hunger.</title>
        <authorList>
            <person name="Harrison J."/>
            <person name="Moore K.A."/>
            <person name="Paszkiewicz K."/>
            <person name="Jones T."/>
            <person name="Grant M."/>
            <person name="Ambacheew D."/>
            <person name="Muzemil S."/>
            <person name="Studholme D.J."/>
        </authorList>
    </citation>
    <scope>NUCLEOTIDE SEQUENCE [LARGE SCALE GENOMIC DNA]</scope>
</reference>
<evidence type="ECO:0000313" key="1">
    <source>
        <dbReference type="EMBL" id="RRT50355.1"/>
    </source>
</evidence>
<dbReference type="EMBL" id="AMZH03012809">
    <property type="protein sequence ID" value="RRT50355.1"/>
    <property type="molecule type" value="Genomic_DNA"/>
</dbReference>
<organism evidence="1 2">
    <name type="scientific">Ensete ventricosum</name>
    <name type="common">Abyssinian banana</name>
    <name type="synonym">Musa ensete</name>
    <dbReference type="NCBI Taxonomy" id="4639"/>
    <lineage>
        <taxon>Eukaryota</taxon>
        <taxon>Viridiplantae</taxon>
        <taxon>Streptophyta</taxon>
        <taxon>Embryophyta</taxon>
        <taxon>Tracheophyta</taxon>
        <taxon>Spermatophyta</taxon>
        <taxon>Magnoliopsida</taxon>
        <taxon>Liliopsida</taxon>
        <taxon>Zingiberales</taxon>
        <taxon>Musaceae</taxon>
        <taxon>Ensete</taxon>
    </lineage>
</organism>
<protein>
    <submittedName>
        <fullName evidence="1">Uncharacterized protein</fullName>
    </submittedName>
</protein>
<gene>
    <name evidence="1" type="ORF">B296_00013808</name>
</gene>
<sequence>MRCFDPLPYQRGPPDTLKVAGGALHRDLGHGGWTSPSRASGEQQGWRKAFWSTFPLVGKRKRVGPLEPGLGIYYCIFYILRLRCRLDLVLLAYTWTLEDSSLAPEGCANSSGRRLVDREPGWSPHAGVEFWSLAKLQSLEVRCDVPRGVAYLWSGEPGLVGLRRQSFPFCECVLPLLSWLYDHRRLRQGHGQGVRCHPDLAPPTVKSAK</sequence>
<proteinExistence type="predicted"/>
<dbReference type="Proteomes" id="UP000287651">
    <property type="component" value="Unassembled WGS sequence"/>
</dbReference>